<proteinExistence type="predicted"/>
<evidence type="ECO:0000313" key="3">
    <source>
        <dbReference type="Proteomes" id="UP000032141"/>
    </source>
</evidence>
<dbReference type="EnsemblPlants" id="Bo6g092730.1">
    <property type="protein sequence ID" value="Bo6g092730.1"/>
    <property type="gene ID" value="Bo6g092730"/>
</dbReference>
<keyword evidence="3" id="KW-1185">Reference proteome</keyword>
<reference evidence="2 3" key="1">
    <citation type="journal article" date="2014" name="Genome Biol.">
        <title>Transcriptome and methylome profiling reveals relics of genome dominance in the mesopolyploid Brassica oleracea.</title>
        <authorList>
            <person name="Parkin I.A."/>
            <person name="Koh C."/>
            <person name="Tang H."/>
            <person name="Robinson S.J."/>
            <person name="Kagale S."/>
            <person name="Clarke W.E."/>
            <person name="Town C.D."/>
            <person name="Nixon J."/>
            <person name="Krishnakumar V."/>
            <person name="Bidwell S.L."/>
            <person name="Denoeud F."/>
            <person name="Belcram H."/>
            <person name="Links M.G."/>
            <person name="Just J."/>
            <person name="Clarke C."/>
            <person name="Bender T."/>
            <person name="Huebert T."/>
            <person name="Mason A.S."/>
            <person name="Pires J.C."/>
            <person name="Barker G."/>
            <person name="Moore J."/>
            <person name="Walley P.G."/>
            <person name="Manoli S."/>
            <person name="Batley J."/>
            <person name="Edwards D."/>
            <person name="Nelson M.N."/>
            <person name="Wang X."/>
            <person name="Paterson A.H."/>
            <person name="King G."/>
            <person name="Bancroft I."/>
            <person name="Chalhoub B."/>
            <person name="Sharpe A.G."/>
        </authorList>
    </citation>
    <scope>NUCLEOTIDE SEQUENCE</scope>
    <source>
        <strain evidence="2 3">cv. TO1000</strain>
    </source>
</reference>
<name>A0A0D3CX64_BRAOL</name>
<dbReference type="STRING" id="109376.A0A0D3CX64"/>
<reference evidence="2" key="2">
    <citation type="submission" date="2015-03" db="UniProtKB">
        <authorList>
            <consortium name="EnsemblPlants"/>
        </authorList>
    </citation>
    <scope>IDENTIFICATION</scope>
</reference>
<protein>
    <submittedName>
        <fullName evidence="2">Uncharacterized protein</fullName>
    </submittedName>
</protein>
<feature type="region of interest" description="Disordered" evidence="1">
    <location>
        <begin position="120"/>
        <end position="144"/>
    </location>
</feature>
<dbReference type="Proteomes" id="UP000032141">
    <property type="component" value="Chromosome C6"/>
</dbReference>
<accession>A0A0D3CX64</accession>
<sequence length="166" mass="18427">MAPDACAAAPCAPHGWLHVLDTCRTPPLLPDVRLHDWNSCKVPQHHTHGDQHASVACAETPRAWSIHLVLLHVRLHVLVPCTATPRASEDTQLFRGKLRAEETSFFPNVELLNRRASKNVVLPKRPSHQSKTSSNYGRATYSTHSSPTITFSPTLYFKASQLILIA</sequence>
<dbReference type="HOGENOM" id="CLU_1605041_0_0_1"/>
<dbReference type="AlphaFoldDB" id="A0A0D3CX64"/>
<organism evidence="2 3">
    <name type="scientific">Brassica oleracea var. oleracea</name>
    <dbReference type="NCBI Taxonomy" id="109376"/>
    <lineage>
        <taxon>Eukaryota</taxon>
        <taxon>Viridiplantae</taxon>
        <taxon>Streptophyta</taxon>
        <taxon>Embryophyta</taxon>
        <taxon>Tracheophyta</taxon>
        <taxon>Spermatophyta</taxon>
        <taxon>Magnoliopsida</taxon>
        <taxon>eudicotyledons</taxon>
        <taxon>Gunneridae</taxon>
        <taxon>Pentapetalae</taxon>
        <taxon>rosids</taxon>
        <taxon>malvids</taxon>
        <taxon>Brassicales</taxon>
        <taxon>Brassicaceae</taxon>
        <taxon>Brassiceae</taxon>
        <taxon>Brassica</taxon>
    </lineage>
</organism>
<feature type="compositionally biased region" description="Polar residues" evidence="1">
    <location>
        <begin position="129"/>
        <end position="144"/>
    </location>
</feature>
<evidence type="ECO:0000313" key="2">
    <source>
        <dbReference type="EnsemblPlants" id="Bo6g092730.1"/>
    </source>
</evidence>
<dbReference type="Gramene" id="Bo6g092730.1">
    <property type="protein sequence ID" value="Bo6g092730.1"/>
    <property type="gene ID" value="Bo6g092730"/>
</dbReference>
<evidence type="ECO:0000256" key="1">
    <source>
        <dbReference type="SAM" id="MobiDB-lite"/>
    </source>
</evidence>